<evidence type="ECO:0008006" key="4">
    <source>
        <dbReference type="Google" id="ProtNLM"/>
    </source>
</evidence>
<dbReference type="EMBL" id="JAINVZ010000018">
    <property type="protein sequence ID" value="MBY8887684.1"/>
    <property type="molecule type" value="Genomic_DNA"/>
</dbReference>
<proteinExistence type="predicted"/>
<gene>
    <name evidence="2" type="ORF">K7472_22995</name>
</gene>
<accession>A0ABS7R0Y3</accession>
<evidence type="ECO:0000313" key="2">
    <source>
        <dbReference type="EMBL" id="MBY8887684.1"/>
    </source>
</evidence>
<protein>
    <recommendedName>
        <fullName evidence="4">Transcriptional regulator</fullName>
    </recommendedName>
</protein>
<organism evidence="2 3">
    <name type="scientific">Streptantibioticus parmotrematis</name>
    <dbReference type="NCBI Taxonomy" id="2873249"/>
    <lineage>
        <taxon>Bacteria</taxon>
        <taxon>Bacillati</taxon>
        <taxon>Actinomycetota</taxon>
        <taxon>Actinomycetes</taxon>
        <taxon>Kitasatosporales</taxon>
        <taxon>Streptomycetaceae</taxon>
        <taxon>Streptantibioticus</taxon>
    </lineage>
</organism>
<reference evidence="2 3" key="1">
    <citation type="submission" date="2021-08" db="EMBL/GenBank/DDBJ databases">
        <title>Streptomyces sp. PTM05 isolated from lichen.</title>
        <authorList>
            <person name="Somphong A."/>
            <person name="Phongsopitanun W."/>
            <person name="Tanasupawat S."/>
        </authorList>
    </citation>
    <scope>NUCLEOTIDE SEQUENCE [LARGE SCALE GENOMIC DNA]</scope>
    <source>
        <strain evidence="2 3">Ptm05</strain>
    </source>
</reference>
<keyword evidence="3" id="KW-1185">Reference proteome</keyword>
<feature type="region of interest" description="Disordered" evidence="1">
    <location>
        <begin position="1"/>
        <end position="25"/>
    </location>
</feature>
<dbReference type="Proteomes" id="UP001198565">
    <property type="component" value="Unassembled WGS sequence"/>
</dbReference>
<name>A0ABS7R0Y3_9ACTN</name>
<evidence type="ECO:0000313" key="3">
    <source>
        <dbReference type="Proteomes" id="UP001198565"/>
    </source>
</evidence>
<evidence type="ECO:0000256" key="1">
    <source>
        <dbReference type="SAM" id="MobiDB-lite"/>
    </source>
</evidence>
<comment type="caution">
    <text evidence="2">The sequence shown here is derived from an EMBL/GenBank/DDBJ whole genome shotgun (WGS) entry which is preliminary data.</text>
</comment>
<sequence>MDLATAPTGSSLVIEHQEPTATTSTQLSDLTQAAGSLRYQAKFVFQDVAEFHVELLSREWRKRTAERGKQSPAALLEELADLGFSWRHIARMLGVSVPAIQKWRRSGGVSGDNRMQLASLLALCDMVQQPVIHDVASWFEMPLTPGVPMTPIDLFAERRPDLVLEHALGPNDVEEILTAYAPDWRDRYQSDFEVYRDADGAMSIRQKEA</sequence>